<accession>A0A6H0V1Q0</accession>
<evidence type="ECO:0000256" key="4">
    <source>
        <dbReference type="ARBA" id="ARBA00022807"/>
    </source>
</evidence>
<dbReference type="SUPFAM" id="SSF53955">
    <property type="entry name" value="Lysozyme-like"/>
    <property type="match status" value="1"/>
</dbReference>
<dbReference type="Pfam" id="PF00877">
    <property type="entry name" value="NLPC_P60"/>
    <property type="match status" value="1"/>
</dbReference>
<comment type="similarity">
    <text evidence="1">Belongs to the peptidase C40 family.</text>
</comment>
<dbReference type="InterPro" id="IPR047194">
    <property type="entry name" value="CwlT-like_lysozyme"/>
</dbReference>
<keyword evidence="5" id="KW-1133">Transmembrane helix</keyword>
<feature type="transmembrane region" description="Helical" evidence="5">
    <location>
        <begin position="7"/>
        <end position="28"/>
    </location>
</feature>
<evidence type="ECO:0000256" key="1">
    <source>
        <dbReference type="ARBA" id="ARBA00007074"/>
    </source>
</evidence>
<keyword evidence="3" id="KW-0378">Hydrolase</keyword>
<keyword evidence="2" id="KW-0645">Protease</keyword>
<dbReference type="InterPro" id="IPR038765">
    <property type="entry name" value="Papain-like_cys_pep_sf"/>
</dbReference>
<gene>
    <name evidence="7" type="ORF">GOQ20_02380</name>
</gene>
<evidence type="ECO:0000256" key="2">
    <source>
        <dbReference type="ARBA" id="ARBA00022670"/>
    </source>
</evidence>
<keyword evidence="4" id="KW-0788">Thiol protease</keyword>
<organism evidence="7 8">
    <name type="scientific">Mycoplasmopsis gallinacea</name>
    <dbReference type="NCBI Taxonomy" id="29556"/>
    <lineage>
        <taxon>Bacteria</taxon>
        <taxon>Bacillati</taxon>
        <taxon>Mycoplasmatota</taxon>
        <taxon>Mycoplasmoidales</taxon>
        <taxon>Metamycoplasmataceae</taxon>
        <taxon>Mycoplasmopsis</taxon>
    </lineage>
</organism>
<evidence type="ECO:0000256" key="3">
    <source>
        <dbReference type="ARBA" id="ARBA00022801"/>
    </source>
</evidence>
<dbReference type="EMBL" id="CP047225">
    <property type="protein sequence ID" value="QIW62270.1"/>
    <property type="molecule type" value="Genomic_DNA"/>
</dbReference>
<dbReference type="Pfam" id="PF13702">
    <property type="entry name" value="Lysozyme_like"/>
    <property type="match status" value="1"/>
</dbReference>
<dbReference type="RefSeq" id="WP_004026779.1">
    <property type="nucleotide sequence ID" value="NZ_CP047225.1"/>
</dbReference>
<feature type="domain" description="NlpC/P60" evidence="6">
    <location>
        <begin position="209"/>
        <end position="332"/>
    </location>
</feature>
<dbReference type="Gene3D" id="1.10.530.10">
    <property type="match status" value="1"/>
</dbReference>
<evidence type="ECO:0000313" key="7">
    <source>
        <dbReference type="EMBL" id="QIW62270.1"/>
    </source>
</evidence>
<dbReference type="AlphaFoldDB" id="A0A6H0V1Q0"/>
<dbReference type="PROSITE" id="PS51935">
    <property type="entry name" value="NLPC_P60"/>
    <property type="match status" value="1"/>
</dbReference>
<dbReference type="PANTHER" id="PTHR47053">
    <property type="entry name" value="MUREIN DD-ENDOPEPTIDASE MEPH-RELATED"/>
    <property type="match status" value="1"/>
</dbReference>
<dbReference type="Gene3D" id="3.90.1720.10">
    <property type="entry name" value="endopeptidase domain like (from Nostoc punctiforme)"/>
    <property type="match status" value="1"/>
</dbReference>
<dbReference type="InterPro" id="IPR023346">
    <property type="entry name" value="Lysozyme-like_dom_sf"/>
</dbReference>
<proteinExistence type="inferred from homology"/>
<keyword evidence="5" id="KW-0472">Membrane</keyword>
<name>A0A6H0V1Q0_9BACT</name>
<sequence>MKLKTLVIGGSGLFLMVFSLLLFVAILFSDEQDSGISNIHYGGVNVSAEVLAHKPMVEKYAKEYGVEEYVNILLAIIQVESGGTAEDVMQSSESLGLPPNSLSTEESIKQGVKYFSELLASSERLSVDLESVIQSYNYGGGFLGYVANRGNKYTFELAQSFSKEYSGGEKVSYPNPIAIPINGGWRYNYGNMFYVQLVTQYLVTTEFDDDTVQAIMDEALKYEGWRYVYGGASPTTSFDCSGLTQWTYGKAGINLPRTAQQQYDVTQHIPLSEAQAGDLVFFHSTYNAGSYITHVGIYLGNNRMFHAGDPIGYADLTSPYWQQHLVGAGRIKQWERKI</sequence>
<evidence type="ECO:0000313" key="8">
    <source>
        <dbReference type="Proteomes" id="UP000503310"/>
    </source>
</evidence>
<dbReference type="PANTHER" id="PTHR47053:SF5">
    <property type="entry name" value="BIFUNCTIONAL MURAMIDASE_DL-ENDOPEPTIDASE CWLT"/>
    <property type="match status" value="1"/>
</dbReference>
<dbReference type="SUPFAM" id="SSF54001">
    <property type="entry name" value="Cysteine proteinases"/>
    <property type="match status" value="1"/>
</dbReference>
<dbReference type="InterPro" id="IPR051202">
    <property type="entry name" value="Peptidase_C40"/>
</dbReference>
<reference evidence="7 8" key="1">
    <citation type="submission" date="2019-12" db="EMBL/GenBank/DDBJ databases">
        <title>Sequencing and analysis of the whole genome of Mycoplasma gallinaceum strain Peacock20181011.</title>
        <authorList>
            <person name="Liu X."/>
            <person name="Qin Z."/>
            <person name="Xu H."/>
        </authorList>
    </citation>
    <scope>NUCLEOTIDE SEQUENCE [LARGE SCALE GENOMIC DNA]</scope>
    <source>
        <strain evidence="7 8">Peacock20181011</strain>
    </source>
</reference>
<dbReference type="GO" id="GO:0008234">
    <property type="term" value="F:cysteine-type peptidase activity"/>
    <property type="evidence" value="ECO:0007669"/>
    <property type="project" value="UniProtKB-KW"/>
</dbReference>
<dbReference type="CDD" id="cd16891">
    <property type="entry name" value="CwlT-like"/>
    <property type="match status" value="1"/>
</dbReference>
<evidence type="ECO:0000259" key="6">
    <source>
        <dbReference type="PROSITE" id="PS51935"/>
    </source>
</evidence>
<evidence type="ECO:0000256" key="5">
    <source>
        <dbReference type="SAM" id="Phobius"/>
    </source>
</evidence>
<dbReference type="GO" id="GO:0006508">
    <property type="term" value="P:proteolysis"/>
    <property type="evidence" value="ECO:0007669"/>
    <property type="project" value="UniProtKB-KW"/>
</dbReference>
<dbReference type="Proteomes" id="UP000503310">
    <property type="component" value="Chromosome"/>
</dbReference>
<keyword evidence="5" id="KW-0812">Transmembrane</keyword>
<protein>
    <submittedName>
        <fullName evidence="7">Peptidase P60</fullName>
    </submittedName>
</protein>
<dbReference type="InterPro" id="IPR000064">
    <property type="entry name" value="NLP_P60_dom"/>
</dbReference>